<dbReference type="Proteomes" id="UP000265520">
    <property type="component" value="Unassembled WGS sequence"/>
</dbReference>
<accession>A0A392R7W8</accession>
<dbReference type="AlphaFoldDB" id="A0A392R7W8"/>
<evidence type="ECO:0000313" key="2">
    <source>
        <dbReference type="EMBL" id="MCI32703.1"/>
    </source>
</evidence>
<protein>
    <submittedName>
        <fullName evidence="2">Uncharacterized protein</fullName>
    </submittedName>
</protein>
<dbReference type="EMBL" id="LXQA010197944">
    <property type="protein sequence ID" value="MCI32703.1"/>
    <property type="molecule type" value="Genomic_DNA"/>
</dbReference>
<evidence type="ECO:0000256" key="1">
    <source>
        <dbReference type="SAM" id="MobiDB-lite"/>
    </source>
</evidence>
<sequence>MSSFLSSKSKIERCPAFSPASPLNNPYEGHFEAPFPAESPERASPPH</sequence>
<organism evidence="2 3">
    <name type="scientific">Trifolium medium</name>
    <dbReference type="NCBI Taxonomy" id="97028"/>
    <lineage>
        <taxon>Eukaryota</taxon>
        <taxon>Viridiplantae</taxon>
        <taxon>Streptophyta</taxon>
        <taxon>Embryophyta</taxon>
        <taxon>Tracheophyta</taxon>
        <taxon>Spermatophyta</taxon>
        <taxon>Magnoliopsida</taxon>
        <taxon>eudicotyledons</taxon>
        <taxon>Gunneridae</taxon>
        <taxon>Pentapetalae</taxon>
        <taxon>rosids</taxon>
        <taxon>fabids</taxon>
        <taxon>Fabales</taxon>
        <taxon>Fabaceae</taxon>
        <taxon>Papilionoideae</taxon>
        <taxon>50 kb inversion clade</taxon>
        <taxon>NPAAA clade</taxon>
        <taxon>Hologalegina</taxon>
        <taxon>IRL clade</taxon>
        <taxon>Trifolieae</taxon>
        <taxon>Trifolium</taxon>
    </lineage>
</organism>
<feature type="region of interest" description="Disordered" evidence="1">
    <location>
        <begin position="1"/>
        <end position="47"/>
    </location>
</feature>
<name>A0A392R7W8_9FABA</name>
<keyword evidence="3" id="KW-1185">Reference proteome</keyword>
<comment type="caution">
    <text evidence="2">The sequence shown here is derived from an EMBL/GenBank/DDBJ whole genome shotgun (WGS) entry which is preliminary data.</text>
</comment>
<reference evidence="2 3" key="1">
    <citation type="journal article" date="2018" name="Front. Plant Sci.">
        <title>Red Clover (Trifolium pratense) and Zigzag Clover (T. medium) - A Picture of Genomic Similarities and Differences.</title>
        <authorList>
            <person name="Dluhosova J."/>
            <person name="Istvanek J."/>
            <person name="Nedelnik J."/>
            <person name="Repkova J."/>
        </authorList>
    </citation>
    <scope>NUCLEOTIDE SEQUENCE [LARGE SCALE GENOMIC DNA]</scope>
    <source>
        <strain evidence="3">cv. 10/8</strain>
        <tissue evidence="2">Leaf</tissue>
    </source>
</reference>
<proteinExistence type="predicted"/>
<evidence type="ECO:0000313" key="3">
    <source>
        <dbReference type="Proteomes" id="UP000265520"/>
    </source>
</evidence>